<dbReference type="EMBL" id="CAJPDT010000001">
    <property type="protein sequence ID" value="CAF9904588.1"/>
    <property type="molecule type" value="Genomic_DNA"/>
</dbReference>
<dbReference type="InterPro" id="IPR008271">
    <property type="entry name" value="Ser/Thr_kinase_AS"/>
</dbReference>
<dbReference type="GO" id="GO:0005524">
    <property type="term" value="F:ATP binding"/>
    <property type="evidence" value="ECO:0007669"/>
    <property type="project" value="InterPro"/>
</dbReference>
<dbReference type="GO" id="GO:0004672">
    <property type="term" value="F:protein kinase activity"/>
    <property type="evidence" value="ECO:0007669"/>
    <property type="project" value="InterPro"/>
</dbReference>
<dbReference type="PANTHER" id="PTHR24347">
    <property type="entry name" value="SERINE/THREONINE-PROTEIN KINASE"/>
    <property type="match status" value="1"/>
</dbReference>
<reference evidence="3" key="1">
    <citation type="submission" date="2021-03" db="EMBL/GenBank/DDBJ databases">
        <authorList>
            <person name="Tagirdzhanova G."/>
        </authorList>
    </citation>
    <scope>NUCLEOTIDE SEQUENCE</scope>
</reference>
<evidence type="ECO:0000256" key="1">
    <source>
        <dbReference type="SAM" id="MobiDB-lite"/>
    </source>
</evidence>
<name>A0A8H3EHB8_9LECA</name>
<gene>
    <name evidence="3" type="ORF">IMSHALPRED_000114</name>
</gene>
<evidence type="ECO:0000313" key="4">
    <source>
        <dbReference type="Proteomes" id="UP000664534"/>
    </source>
</evidence>
<dbReference type="PROSITE" id="PS50011">
    <property type="entry name" value="PROTEIN_KINASE_DOM"/>
    <property type="match status" value="1"/>
</dbReference>
<feature type="region of interest" description="Disordered" evidence="1">
    <location>
        <begin position="272"/>
        <end position="308"/>
    </location>
</feature>
<evidence type="ECO:0000259" key="2">
    <source>
        <dbReference type="PROSITE" id="PS50011"/>
    </source>
</evidence>
<feature type="compositionally biased region" description="Basic and acidic residues" evidence="1">
    <location>
        <begin position="352"/>
        <end position="366"/>
    </location>
</feature>
<dbReference type="SMART" id="SM00220">
    <property type="entry name" value="S_TKc"/>
    <property type="match status" value="1"/>
</dbReference>
<dbReference type="Gene3D" id="1.10.510.10">
    <property type="entry name" value="Transferase(Phosphotransferase) domain 1"/>
    <property type="match status" value="1"/>
</dbReference>
<dbReference type="Pfam" id="PF00069">
    <property type="entry name" value="Pkinase"/>
    <property type="match status" value="1"/>
</dbReference>
<protein>
    <recommendedName>
        <fullName evidence="2">Protein kinase domain-containing protein</fullName>
    </recommendedName>
</protein>
<dbReference type="AlphaFoldDB" id="A0A8H3EHB8"/>
<feature type="region of interest" description="Disordered" evidence="1">
    <location>
        <begin position="321"/>
        <end position="379"/>
    </location>
</feature>
<proteinExistence type="predicted"/>
<feature type="compositionally biased region" description="Polar residues" evidence="1">
    <location>
        <begin position="332"/>
        <end position="347"/>
    </location>
</feature>
<evidence type="ECO:0000313" key="3">
    <source>
        <dbReference type="EMBL" id="CAF9904588.1"/>
    </source>
</evidence>
<dbReference type="SUPFAM" id="SSF56112">
    <property type="entry name" value="Protein kinase-like (PK-like)"/>
    <property type="match status" value="1"/>
</dbReference>
<dbReference type="PROSITE" id="PS00108">
    <property type="entry name" value="PROTEIN_KINASE_ST"/>
    <property type="match status" value="1"/>
</dbReference>
<dbReference type="InterPro" id="IPR011009">
    <property type="entry name" value="Kinase-like_dom_sf"/>
</dbReference>
<sequence>MVDSRSSDVQPNVLHVERVFFSNKNLYIISDLVTGGDLMSYIERPGTDIHDAEACFIVYQVLKALEYVHRQGICHRDLKPENILMSTPGPGARIVLADFGHSKKLSGGTRACTQRMKTFDVGTNFYVAPEVRGRLKNSKGYTMAADLWSVGIITALLLTGQSVFEDSGSDCHSSAAYLDAVAQCDLAKMGQSQLWQSVNNLAKDFVQNLITLDEKARLNVGQALEHGWFTEGKRKEDIKQKFAAATKGWMRTEPILDFQEDLALYREASELPSDSILMPPPPPPKSNMSQRHPLQNYKDGQQCPYFSQTTEDGATNIAAQAGQERQLDSENESSTPSTFLKQAGSATKRQHKDSTDKTNVRSETTKPTKSRGAQFLGEANETVSIFGSSQRKRSSTDLEYEERILHDRVSREEASIFRSAKSYGQSVEKRRRLED</sequence>
<dbReference type="OrthoDB" id="74764at2759"/>
<organism evidence="3 4">
    <name type="scientific">Imshaugia aleurites</name>
    <dbReference type="NCBI Taxonomy" id="172621"/>
    <lineage>
        <taxon>Eukaryota</taxon>
        <taxon>Fungi</taxon>
        <taxon>Dikarya</taxon>
        <taxon>Ascomycota</taxon>
        <taxon>Pezizomycotina</taxon>
        <taxon>Lecanoromycetes</taxon>
        <taxon>OSLEUM clade</taxon>
        <taxon>Lecanoromycetidae</taxon>
        <taxon>Lecanorales</taxon>
        <taxon>Lecanorineae</taxon>
        <taxon>Parmeliaceae</taxon>
        <taxon>Imshaugia</taxon>
    </lineage>
</organism>
<accession>A0A8H3EHB8</accession>
<dbReference type="InterPro" id="IPR000719">
    <property type="entry name" value="Prot_kinase_dom"/>
</dbReference>
<dbReference type="Proteomes" id="UP000664534">
    <property type="component" value="Unassembled WGS sequence"/>
</dbReference>
<keyword evidence="4" id="KW-1185">Reference proteome</keyword>
<comment type="caution">
    <text evidence="3">The sequence shown here is derived from an EMBL/GenBank/DDBJ whole genome shotgun (WGS) entry which is preliminary data.</text>
</comment>
<feature type="domain" description="Protein kinase" evidence="2">
    <location>
        <begin position="1"/>
        <end position="229"/>
    </location>
</feature>